<evidence type="ECO:0000313" key="3">
    <source>
        <dbReference type="Proteomes" id="UP001163046"/>
    </source>
</evidence>
<dbReference type="InterPro" id="IPR045860">
    <property type="entry name" value="Snake_toxin-like_sf"/>
</dbReference>
<gene>
    <name evidence="2" type="ORF">OS493_003302</name>
</gene>
<keyword evidence="3" id="KW-1185">Reference proteome</keyword>
<feature type="chain" id="PRO_5040769452" evidence="1">
    <location>
        <begin position="19"/>
        <end position="108"/>
    </location>
</feature>
<dbReference type="OrthoDB" id="5983213at2759"/>
<name>A0A9X0A585_9CNID</name>
<dbReference type="AlphaFoldDB" id="A0A9X0A585"/>
<comment type="caution">
    <text evidence="2">The sequence shown here is derived from an EMBL/GenBank/DDBJ whole genome shotgun (WGS) entry which is preliminary data.</text>
</comment>
<evidence type="ECO:0000313" key="2">
    <source>
        <dbReference type="EMBL" id="KAJ7393646.1"/>
    </source>
</evidence>
<keyword evidence="1" id="KW-0732">Signal</keyword>
<dbReference type="EMBL" id="MU825397">
    <property type="protein sequence ID" value="KAJ7393646.1"/>
    <property type="molecule type" value="Genomic_DNA"/>
</dbReference>
<reference evidence="2" key="1">
    <citation type="submission" date="2023-01" db="EMBL/GenBank/DDBJ databases">
        <title>Genome assembly of the deep-sea coral Lophelia pertusa.</title>
        <authorList>
            <person name="Herrera S."/>
            <person name="Cordes E."/>
        </authorList>
    </citation>
    <scope>NUCLEOTIDE SEQUENCE</scope>
    <source>
        <strain evidence="2">USNM1676648</strain>
        <tissue evidence="2">Polyp</tissue>
    </source>
</reference>
<dbReference type="SUPFAM" id="SSF57302">
    <property type="entry name" value="Snake toxin-like"/>
    <property type="match status" value="1"/>
</dbReference>
<dbReference type="Proteomes" id="UP001163046">
    <property type="component" value="Unassembled WGS sequence"/>
</dbReference>
<accession>A0A9X0A585</accession>
<protein>
    <submittedName>
        <fullName evidence="2">Uncharacterized protein</fullName>
    </submittedName>
</protein>
<organism evidence="2 3">
    <name type="scientific">Desmophyllum pertusum</name>
    <dbReference type="NCBI Taxonomy" id="174260"/>
    <lineage>
        <taxon>Eukaryota</taxon>
        <taxon>Metazoa</taxon>
        <taxon>Cnidaria</taxon>
        <taxon>Anthozoa</taxon>
        <taxon>Hexacorallia</taxon>
        <taxon>Scleractinia</taxon>
        <taxon>Caryophylliina</taxon>
        <taxon>Caryophylliidae</taxon>
        <taxon>Desmophyllum</taxon>
    </lineage>
</organism>
<sequence>MKCAFVLAFLLCISTAGGLKCYQCASSISMDDCFKNKTEETCKDGYECVTVTSGDDDKGHLYSKGCNDVLCLLPGACCDEDLCNSGTVTLVSAFMLLACALVNLVRLV</sequence>
<feature type="signal peptide" evidence="1">
    <location>
        <begin position="1"/>
        <end position="18"/>
    </location>
</feature>
<proteinExistence type="predicted"/>
<evidence type="ECO:0000256" key="1">
    <source>
        <dbReference type="SAM" id="SignalP"/>
    </source>
</evidence>